<feature type="region of interest" description="Disordered" evidence="1">
    <location>
        <begin position="56"/>
        <end position="103"/>
    </location>
</feature>
<gene>
    <name evidence="2" type="ORF">ANN_10865</name>
</gene>
<name>A0ABQ8T4U0_PERAM</name>
<protein>
    <submittedName>
        <fullName evidence="2">Uncharacterized protein</fullName>
    </submittedName>
</protein>
<evidence type="ECO:0000313" key="3">
    <source>
        <dbReference type="Proteomes" id="UP001148838"/>
    </source>
</evidence>
<proteinExistence type="predicted"/>
<comment type="caution">
    <text evidence="2">The sequence shown here is derived from an EMBL/GenBank/DDBJ whole genome shotgun (WGS) entry which is preliminary data.</text>
</comment>
<organism evidence="2 3">
    <name type="scientific">Periplaneta americana</name>
    <name type="common">American cockroach</name>
    <name type="synonym">Blatta americana</name>
    <dbReference type="NCBI Taxonomy" id="6978"/>
    <lineage>
        <taxon>Eukaryota</taxon>
        <taxon>Metazoa</taxon>
        <taxon>Ecdysozoa</taxon>
        <taxon>Arthropoda</taxon>
        <taxon>Hexapoda</taxon>
        <taxon>Insecta</taxon>
        <taxon>Pterygota</taxon>
        <taxon>Neoptera</taxon>
        <taxon>Polyneoptera</taxon>
        <taxon>Dictyoptera</taxon>
        <taxon>Blattodea</taxon>
        <taxon>Blattoidea</taxon>
        <taxon>Blattidae</taxon>
        <taxon>Blattinae</taxon>
        <taxon>Periplaneta</taxon>
    </lineage>
</organism>
<feature type="compositionally biased region" description="Basic residues" evidence="1">
    <location>
        <begin position="80"/>
        <end position="97"/>
    </location>
</feature>
<accession>A0ABQ8T4U0</accession>
<reference evidence="2 3" key="1">
    <citation type="journal article" date="2022" name="Allergy">
        <title>Genome assembly and annotation of Periplaneta americana reveal a comprehensive cockroach allergen profile.</title>
        <authorList>
            <person name="Wang L."/>
            <person name="Xiong Q."/>
            <person name="Saelim N."/>
            <person name="Wang L."/>
            <person name="Nong W."/>
            <person name="Wan A.T."/>
            <person name="Shi M."/>
            <person name="Liu X."/>
            <person name="Cao Q."/>
            <person name="Hui J.H.L."/>
            <person name="Sookrung N."/>
            <person name="Leung T.F."/>
            <person name="Tungtrongchitr A."/>
            <person name="Tsui S.K.W."/>
        </authorList>
    </citation>
    <scope>NUCLEOTIDE SEQUENCE [LARGE SCALE GENOMIC DNA]</scope>
    <source>
        <strain evidence="2">PWHHKU_190912</strain>
    </source>
</reference>
<feature type="region of interest" description="Disordered" evidence="1">
    <location>
        <begin position="1"/>
        <end position="33"/>
    </location>
</feature>
<dbReference type="EMBL" id="JAJSOF020000015">
    <property type="protein sequence ID" value="KAJ4441016.1"/>
    <property type="molecule type" value="Genomic_DNA"/>
</dbReference>
<evidence type="ECO:0000313" key="2">
    <source>
        <dbReference type="EMBL" id="KAJ4441016.1"/>
    </source>
</evidence>
<evidence type="ECO:0000256" key="1">
    <source>
        <dbReference type="SAM" id="MobiDB-lite"/>
    </source>
</evidence>
<sequence length="103" mass="11475">MAGLCEGGNEPPGSLKASLTAVPQPQSHELPDPMESLQCIALGGCPQRLYTVFANTSKKQNRTSDVENKNNTKEEEEEKKKKKKKRRGKKRAGRSRRAKIEPK</sequence>
<dbReference type="Proteomes" id="UP001148838">
    <property type="component" value="Unassembled WGS sequence"/>
</dbReference>
<feature type="compositionally biased region" description="Basic and acidic residues" evidence="1">
    <location>
        <begin position="62"/>
        <end position="73"/>
    </location>
</feature>
<keyword evidence="3" id="KW-1185">Reference proteome</keyword>